<protein>
    <submittedName>
        <fullName evidence="1">Uncharacterized protein</fullName>
    </submittedName>
</protein>
<reference evidence="1 2" key="1">
    <citation type="submission" date="2018-03" db="EMBL/GenBank/DDBJ databases">
        <authorList>
            <person name="Nguyen K."/>
            <person name="Fouts D."/>
            <person name="Sutton G."/>
        </authorList>
    </citation>
    <scope>NUCLEOTIDE SEQUENCE [LARGE SCALE GENOMIC DNA]</scope>
    <source>
        <strain evidence="1 2">AU3578</strain>
    </source>
</reference>
<dbReference type="AlphaFoldDB" id="A0AA45BF17"/>
<comment type="caution">
    <text evidence="1">The sequence shown here is derived from an EMBL/GenBank/DDBJ whole genome shotgun (WGS) entry which is preliminary data.</text>
</comment>
<sequence>MCDQRLTSRMLRISTSLPTKYVEKPAGRRACRNAAAAAAGAARFEAMGTKSFGSSAWLRCAQAIHMLANTICGQAGGGVARRVPHLEHRAESLSDQALGAGMRALSTCLPT</sequence>
<evidence type="ECO:0000313" key="2">
    <source>
        <dbReference type="Proteomes" id="UP000237632"/>
    </source>
</evidence>
<proteinExistence type="predicted"/>
<evidence type="ECO:0000313" key="1">
    <source>
        <dbReference type="EMBL" id="PRH44295.1"/>
    </source>
</evidence>
<name>A0AA45BF17_BURVI</name>
<dbReference type="Proteomes" id="UP000237632">
    <property type="component" value="Unassembled WGS sequence"/>
</dbReference>
<dbReference type="EMBL" id="PVHK01000003">
    <property type="protein sequence ID" value="PRH44295.1"/>
    <property type="molecule type" value="Genomic_DNA"/>
</dbReference>
<gene>
    <name evidence="1" type="ORF">C6T65_00350</name>
</gene>
<accession>A0AA45BF17</accession>
<organism evidence="1 2">
    <name type="scientific">Burkholderia vietnamiensis</name>
    <dbReference type="NCBI Taxonomy" id="60552"/>
    <lineage>
        <taxon>Bacteria</taxon>
        <taxon>Pseudomonadati</taxon>
        <taxon>Pseudomonadota</taxon>
        <taxon>Betaproteobacteria</taxon>
        <taxon>Burkholderiales</taxon>
        <taxon>Burkholderiaceae</taxon>
        <taxon>Burkholderia</taxon>
        <taxon>Burkholderia cepacia complex</taxon>
    </lineage>
</organism>